<protein>
    <submittedName>
        <fullName evidence="1">Uncharacterized protein</fullName>
    </submittedName>
</protein>
<comment type="caution">
    <text evidence="1">The sequence shown here is derived from an EMBL/GenBank/DDBJ whole genome shotgun (WGS) entry which is preliminary data.</text>
</comment>
<keyword evidence="2" id="KW-1185">Reference proteome</keyword>
<gene>
    <name evidence="1" type="ORF">LIER_17549</name>
</gene>
<sequence>MDSSLEGVQTAEGIGDVIHGSDVGRELLLCYFSLSLKRTIQTVQAKLEEADHKVPSPLWDFVRDNISPSDLSDL</sequence>
<evidence type="ECO:0000313" key="2">
    <source>
        <dbReference type="Proteomes" id="UP001454036"/>
    </source>
</evidence>
<dbReference type="EMBL" id="BAABME010004099">
    <property type="protein sequence ID" value="GAA0161173.1"/>
    <property type="molecule type" value="Genomic_DNA"/>
</dbReference>
<accession>A0AAV3QDA1</accession>
<proteinExistence type="predicted"/>
<dbReference type="Proteomes" id="UP001454036">
    <property type="component" value="Unassembled WGS sequence"/>
</dbReference>
<organism evidence="1 2">
    <name type="scientific">Lithospermum erythrorhizon</name>
    <name type="common">Purple gromwell</name>
    <name type="synonym">Lithospermum officinale var. erythrorhizon</name>
    <dbReference type="NCBI Taxonomy" id="34254"/>
    <lineage>
        <taxon>Eukaryota</taxon>
        <taxon>Viridiplantae</taxon>
        <taxon>Streptophyta</taxon>
        <taxon>Embryophyta</taxon>
        <taxon>Tracheophyta</taxon>
        <taxon>Spermatophyta</taxon>
        <taxon>Magnoliopsida</taxon>
        <taxon>eudicotyledons</taxon>
        <taxon>Gunneridae</taxon>
        <taxon>Pentapetalae</taxon>
        <taxon>asterids</taxon>
        <taxon>lamiids</taxon>
        <taxon>Boraginales</taxon>
        <taxon>Boraginaceae</taxon>
        <taxon>Boraginoideae</taxon>
        <taxon>Lithospermeae</taxon>
        <taxon>Lithospermum</taxon>
    </lineage>
</organism>
<name>A0AAV3QDA1_LITER</name>
<reference evidence="1 2" key="1">
    <citation type="submission" date="2024-01" db="EMBL/GenBank/DDBJ databases">
        <title>The complete chloroplast genome sequence of Lithospermum erythrorhizon: insights into the phylogenetic relationship among Boraginaceae species and the maternal lineages of purple gromwells.</title>
        <authorList>
            <person name="Okada T."/>
            <person name="Watanabe K."/>
        </authorList>
    </citation>
    <scope>NUCLEOTIDE SEQUENCE [LARGE SCALE GENOMIC DNA]</scope>
</reference>
<evidence type="ECO:0000313" key="1">
    <source>
        <dbReference type="EMBL" id="GAA0161173.1"/>
    </source>
</evidence>
<dbReference type="AlphaFoldDB" id="A0AAV3QDA1"/>